<proteinExistence type="predicted"/>
<protein>
    <submittedName>
        <fullName evidence="2">DUF4834 domain-containing protein</fullName>
    </submittedName>
</protein>
<name>A0ABY7LQM6_9BACT</name>
<dbReference type="RefSeq" id="WP_269559582.1">
    <property type="nucleotide sequence ID" value="NZ_CP114767.1"/>
</dbReference>
<dbReference type="EMBL" id="CP114767">
    <property type="protein sequence ID" value="WBA41515.1"/>
    <property type="molecule type" value="Genomic_DNA"/>
</dbReference>
<feature type="region of interest" description="Disordered" evidence="1">
    <location>
        <begin position="43"/>
        <end position="82"/>
    </location>
</feature>
<organism evidence="2 3">
    <name type="scientific">Hymenobacter canadensis</name>
    <dbReference type="NCBI Taxonomy" id="2999067"/>
    <lineage>
        <taxon>Bacteria</taxon>
        <taxon>Pseudomonadati</taxon>
        <taxon>Bacteroidota</taxon>
        <taxon>Cytophagia</taxon>
        <taxon>Cytophagales</taxon>
        <taxon>Hymenobacteraceae</taxon>
        <taxon>Hymenobacter</taxon>
    </lineage>
</organism>
<keyword evidence="3" id="KW-1185">Reference proteome</keyword>
<dbReference type="Pfam" id="PF16118">
    <property type="entry name" value="DUF4834"/>
    <property type="match status" value="1"/>
</dbReference>
<reference evidence="2 3" key="1">
    <citation type="submission" date="2022-12" db="EMBL/GenBank/DDBJ databases">
        <title>Hymenobacter canadensis sp. nov. isolated from lake water of the Cambridge Bay, Canada.</title>
        <authorList>
            <person name="Kim W.H."/>
            <person name="Lee Y.M."/>
        </authorList>
    </citation>
    <scope>NUCLEOTIDE SEQUENCE [LARGE SCALE GENOMIC DNA]</scope>
    <source>
        <strain evidence="2 3">PAMC 29467</strain>
    </source>
</reference>
<accession>A0ABY7LQM6</accession>
<dbReference type="Proteomes" id="UP001211005">
    <property type="component" value="Chromosome"/>
</dbReference>
<dbReference type="InterPro" id="IPR032272">
    <property type="entry name" value="DUF4834"/>
</dbReference>
<sequence length="95" mass="10631">MFIKILLVFLVLALVVRFVLPLLMRYLVVGFLQKQARRHAQQFGGAPFGGAAPPPPGREAPGQVHIDYVPPTPRRAKDEPTEFKGGEYVDFEEVK</sequence>
<evidence type="ECO:0000313" key="3">
    <source>
        <dbReference type="Proteomes" id="UP001211005"/>
    </source>
</evidence>
<evidence type="ECO:0000256" key="1">
    <source>
        <dbReference type="SAM" id="MobiDB-lite"/>
    </source>
</evidence>
<evidence type="ECO:0000313" key="2">
    <source>
        <dbReference type="EMBL" id="WBA41515.1"/>
    </source>
</evidence>
<gene>
    <name evidence="2" type="ORF">O3303_17080</name>
</gene>